<evidence type="ECO:0000256" key="3">
    <source>
        <dbReference type="ARBA" id="ARBA00023157"/>
    </source>
</evidence>
<dbReference type="Proteomes" id="UP000009049">
    <property type="component" value="Chromosome"/>
</dbReference>
<comment type="subcellular location">
    <subcellularLocation>
        <location evidence="1">Cell envelope</location>
    </subcellularLocation>
</comment>
<dbReference type="GO" id="GO:0016209">
    <property type="term" value="F:antioxidant activity"/>
    <property type="evidence" value="ECO:0007669"/>
    <property type="project" value="InterPro"/>
</dbReference>
<keyword evidence="4" id="KW-0676">Redox-active center</keyword>
<dbReference type="EMBL" id="CP001712">
    <property type="protein sequence ID" value="EAR14193.1"/>
    <property type="molecule type" value="Genomic_DNA"/>
</dbReference>
<dbReference type="GO" id="GO:0016491">
    <property type="term" value="F:oxidoreductase activity"/>
    <property type="evidence" value="ECO:0007669"/>
    <property type="project" value="InterPro"/>
</dbReference>
<dbReference type="GO" id="GO:0030313">
    <property type="term" value="C:cell envelope"/>
    <property type="evidence" value="ECO:0007669"/>
    <property type="project" value="UniProtKB-SubCell"/>
</dbReference>
<evidence type="ECO:0000313" key="7">
    <source>
        <dbReference type="Proteomes" id="UP000009049"/>
    </source>
</evidence>
<sequence length="169" mass="19369">MLLTGKLYAQQGDFSWLTGSPKTTVETVSGPIPVLAFEELEPLFHQEGTQVRIINFWATWCAPCIAELPFFEKIRREYADRGVEVTLVSLDMPSMWEKRLPAFIEKRGIESPVVVLDDPRQNDWIPRVSQEWSGAIPATLIYSANRREFYEQTFDGPQLESVVQSFLND</sequence>
<dbReference type="HOGENOM" id="CLU_042529_16_0_10"/>
<protein>
    <submittedName>
        <fullName evidence="6">Thioredoxin family protein, putative</fullName>
    </submittedName>
</protein>
<evidence type="ECO:0000313" key="6">
    <source>
        <dbReference type="EMBL" id="EAR14193.1"/>
    </source>
</evidence>
<dbReference type="InterPro" id="IPR013766">
    <property type="entry name" value="Thioredoxin_domain"/>
</dbReference>
<dbReference type="Pfam" id="PF00578">
    <property type="entry name" value="AhpC-TSA"/>
    <property type="match status" value="1"/>
</dbReference>
<evidence type="ECO:0000256" key="2">
    <source>
        <dbReference type="ARBA" id="ARBA00022748"/>
    </source>
</evidence>
<evidence type="ECO:0000259" key="5">
    <source>
        <dbReference type="PROSITE" id="PS51352"/>
    </source>
</evidence>
<dbReference type="InterPro" id="IPR050553">
    <property type="entry name" value="Thioredoxin_ResA/DsbE_sf"/>
</dbReference>
<proteinExistence type="predicted"/>
<dbReference type="PROSITE" id="PS51352">
    <property type="entry name" value="THIOREDOXIN_2"/>
    <property type="match status" value="1"/>
</dbReference>
<dbReference type="STRING" id="313596.RB2501_02175"/>
<organism evidence="6 7">
    <name type="scientific">Robiginitalea biformata (strain ATCC BAA-864 / DSM 15991 / KCTC 12146 / HTCC2501)</name>
    <dbReference type="NCBI Taxonomy" id="313596"/>
    <lineage>
        <taxon>Bacteria</taxon>
        <taxon>Pseudomonadati</taxon>
        <taxon>Bacteroidota</taxon>
        <taxon>Flavobacteriia</taxon>
        <taxon>Flavobacteriales</taxon>
        <taxon>Flavobacteriaceae</taxon>
        <taxon>Robiginitalea</taxon>
    </lineage>
</organism>
<dbReference type="Gene3D" id="3.40.30.10">
    <property type="entry name" value="Glutaredoxin"/>
    <property type="match status" value="1"/>
</dbReference>
<keyword evidence="7" id="KW-1185">Reference proteome</keyword>
<dbReference type="SUPFAM" id="SSF52833">
    <property type="entry name" value="Thioredoxin-like"/>
    <property type="match status" value="1"/>
</dbReference>
<evidence type="ECO:0000256" key="1">
    <source>
        <dbReference type="ARBA" id="ARBA00004196"/>
    </source>
</evidence>
<dbReference type="GO" id="GO:0017004">
    <property type="term" value="P:cytochrome complex assembly"/>
    <property type="evidence" value="ECO:0007669"/>
    <property type="project" value="UniProtKB-KW"/>
</dbReference>
<dbReference type="AlphaFoldDB" id="A4CP72"/>
<dbReference type="PANTHER" id="PTHR42852:SF6">
    <property type="entry name" value="THIOL:DISULFIDE INTERCHANGE PROTEIN DSBE"/>
    <property type="match status" value="1"/>
</dbReference>
<gene>
    <name evidence="6" type="ordered locus">RB2501_02175</name>
</gene>
<dbReference type="KEGG" id="rbi:RB2501_02175"/>
<dbReference type="eggNOG" id="COG0526">
    <property type="taxonomic scope" value="Bacteria"/>
</dbReference>
<dbReference type="InterPro" id="IPR000866">
    <property type="entry name" value="AhpC/TSA"/>
</dbReference>
<reference evidence="6 7" key="1">
    <citation type="journal article" date="2009" name="J. Bacteriol.">
        <title>Complete genome sequence of Robiginitalea biformata HTCC2501.</title>
        <authorList>
            <person name="Oh H.M."/>
            <person name="Giovannoni S.J."/>
            <person name="Lee K."/>
            <person name="Ferriera S."/>
            <person name="Johnson J."/>
            <person name="Cho J.C."/>
        </authorList>
    </citation>
    <scope>NUCLEOTIDE SEQUENCE [LARGE SCALE GENOMIC DNA]</scope>
    <source>
        <strain evidence="7">ATCC BAA-864 / HTCC2501 / KCTC 12146</strain>
    </source>
</reference>
<feature type="domain" description="Thioredoxin" evidence="5">
    <location>
        <begin position="14"/>
        <end position="168"/>
    </location>
</feature>
<dbReference type="CDD" id="cd02966">
    <property type="entry name" value="TlpA_like_family"/>
    <property type="match status" value="1"/>
</dbReference>
<keyword evidence="3" id="KW-1015">Disulfide bond</keyword>
<keyword evidence="2" id="KW-0201">Cytochrome c-type biogenesis</keyword>
<accession>A4CP72</accession>
<dbReference type="PANTHER" id="PTHR42852">
    <property type="entry name" value="THIOL:DISULFIDE INTERCHANGE PROTEIN DSBE"/>
    <property type="match status" value="1"/>
</dbReference>
<name>A4CP72_ROBBH</name>
<evidence type="ECO:0000256" key="4">
    <source>
        <dbReference type="ARBA" id="ARBA00023284"/>
    </source>
</evidence>
<dbReference type="InterPro" id="IPR036249">
    <property type="entry name" value="Thioredoxin-like_sf"/>
</dbReference>